<dbReference type="AlphaFoldDB" id="A0A2I1BXH8"/>
<feature type="domain" description="Zn(2)-C6 fungal-type" evidence="6">
    <location>
        <begin position="6"/>
        <end position="36"/>
    </location>
</feature>
<dbReference type="Gene3D" id="4.10.240.10">
    <property type="entry name" value="Zn(2)-C6 fungal-type DNA-binding domain"/>
    <property type="match status" value="1"/>
</dbReference>
<evidence type="ECO:0000313" key="7">
    <source>
        <dbReference type="EMBL" id="PKX90085.1"/>
    </source>
</evidence>
<dbReference type="GO" id="GO:0045944">
    <property type="term" value="P:positive regulation of transcription by RNA polymerase II"/>
    <property type="evidence" value="ECO:0007669"/>
    <property type="project" value="TreeGrafter"/>
</dbReference>
<gene>
    <name evidence="7" type="ORF">P174DRAFT_496382</name>
</gene>
<dbReference type="VEuPathDB" id="FungiDB:P174DRAFT_496382"/>
<dbReference type="PANTHER" id="PTHR37534">
    <property type="entry name" value="TRANSCRIPTIONAL ACTIVATOR PROTEIN UGA3"/>
    <property type="match status" value="1"/>
</dbReference>
<dbReference type="InterPro" id="IPR021858">
    <property type="entry name" value="Fun_TF"/>
</dbReference>
<evidence type="ECO:0000256" key="5">
    <source>
        <dbReference type="ARBA" id="ARBA00023242"/>
    </source>
</evidence>
<dbReference type="Pfam" id="PF11951">
    <property type="entry name" value="Fungal_trans_2"/>
    <property type="match status" value="1"/>
</dbReference>
<sequence length="460" mass="51554">MRRSNGCIPCKVRRKKCDEAKPSCAACIRNHLICAWNDSSTRAHKCTAPATVLRGRTTRDYIPYARLLPQSQHRPYPQATTEFTITPGEDPHSVVQGLGSLHPQLSRDQTGFLYSFFLHKAAQAISIRDKASNPFLHVLAPVAMQSDMVLHSLLAFSGVIYLQSYSQAVAHAVWEQYAQALRSLKHNLTRYAQGRKDLAILLLVTCLLLCASEVSYGDTHDHAFRHLEAAQNLISVAGAHCSSTTLFCFAAEIYSYIMALLPTSSAEPPQHIIGDVRFFFRAIAQHRTPLVGVLCGSAFSLFQLIPDVYEVSTAVHDTIHDGHTVPIDIFLSRQHLHSIVQSWAPETDDIDGARSGLIYQLALLALLDMSPTDDQAIREGSLSYRRQLIAETIQLLRLLPVESNHTTVLCWPLAVLGRYAQDAQHREFIRDYLSRMAAKYNHANMYQTIDLLQLIWNVRT</sequence>
<name>A0A2I1BXH8_ASPN1</name>
<dbReference type="RefSeq" id="XP_024678680.1">
    <property type="nucleotide sequence ID" value="XM_024830882.1"/>
</dbReference>
<dbReference type="CDD" id="cd00067">
    <property type="entry name" value="GAL4"/>
    <property type="match status" value="1"/>
</dbReference>
<dbReference type="OrthoDB" id="187139at2759"/>
<keyword evidence="4" id="KW-0804">Transcription</keyword>
<dbReference type="OMA" id="HTTVLCW"/>
<dbReference type="GO" id="GO:0000981">
    <property type="term" value="F:DNA-binding transcription factor activity, RNA polymerase II-specific"/>
    <property type="evidence" value="ECO:0007669"/>
    <property type="project" value="InterPro"/>
</dbReference>
<dbReference type="STRING" id="1392255.A0A2I1BXH8"/>
<accession>A0A2I1BXH8</accession>
<dbReference type="PROSITE" id="PS00463">
    <property type="entry name" value="ZN2_CY6_FUNGAL_1"/>
    <property type="match status" value="1"/>
</dbReference>
<dbReference type="SMART" id="SM00066">
    <property type="entry name" value="GAL4"/>
    <property type="match status" value="1"/>
</dbReference>
<proteinExistence type="predicted"/>
<evidence type="ECO:0000259" key="6">
    <source>
        <dbReference type="PROSITE" id="PS50048"/>
    </source>
</evidence>
<protein>
    <submittedName>
        <fullName evidence="7">Putative C6 finger domain protein</fullName>
    </submittedName>
</protein>
<evidence type="ECO:0000256" key="2">
    <source>
        <dbReference type="ARBA" id="ARBA00023015"/>
    </source>
</evidence>
<dbReference type="EMBL" id="MSZS01000008">
    <property type="protein sequence ID" value="PKX90085.1"/>
    <property type="molecule type" value="Genomic_DNA"/>
</dbReference>
<dbReference type="SUPFAM" id="SSF57701">
    <property type="entry name" value="Zn2/Cys6 DNA-binding domain"/>
    <property type="match status" value="1"/>
</dbReference>
<dbReference type="Pfam" id="PF00172">
    <property type="entry name" value="Zn_clus"/>
    <property type="match status" value="1"/>
</dbReference>
<dbReference type="Proteomes" id="UP000234474">
    <property type="component" value="Unassembled WGS sequence"/>
</dbReference>
<reference evidence="8" key="1">
    <citation type="journal article" date="2018" name="Proc. Natl. Acad. Sci. U.S.A.">
        <title>Linking secondary metabolites to gene clusters through genome sequencing of six diverse Aspergillus species.</title>
        <authorList>
            <person name="Kaerboelling I."/>
            <person name="Vesth T.C."/>
            <person name="Frisvad J.C."/>
            <person name="Nybo J.L."/>
            <person name="Theobald S."/>
            <person name="Kuo A."/>
            <person name="Bowyer P."/>
            <person name="Matsuda Y."/>
            <person name="Mondo S."/>
            <person name="Lyhne E.K."/>
            <person name="Kogle M.E."/>
            <person name="Clum A."/>
            <person name="Lipzen A."/>
            <person name="Salamov A."/>
            <person name="Ngan C.Y."/>
            <person name="Daum C."/>
            <person name="Chiniquy J."/>
            <person name="Barry K."/>
            <person name="LaButti K."/>
            <person name="Haridas S."/>
            <person name="Simmons B.A."/>
            <person name="Magnuson J.K."/>
            <person name="Mortensen U.H."/>
            <person name="Larsen T.O."/>
            <person name="Grigoriev I.V."/>
            <person name="Baker S.E."/>
            <person name="Andersen M.R."/>
        </authorList>
    </citation>
    <scope>NUCLEOTIDE SEQUENCE [LARGE SCALE GENOMIC DNA]</scope>
    <source>
        <strain evidence="8">IBT 16806</strain>
    </source>
</reference>
<dbReference type="GO" id="GO:0008270">
    <property type="term" value="F:zinc ion binding"/>
    <property type="evidence" value="ECO:0007669"/>
    <property type="project" value="InterPro"/>
</dbReference>
<keyword evidence="2" id="KW-0805">Transcription regulation</keyword>
<evidence type="ECO:0000256" key="3">
    <source>
        <dbReference type="ARBA" id="ARBA00023125"/>
    </source>
</evidence>
<evidence type="ECO:0000256" key="1">
    <source>
        <dbReference type="ARBA" id="ARBA00004123"/>
    </source>
</evidence>
<dbReference type="GO" id="GO:0000976">
    <property type="term" value="F:transcription cis-regulatory region binding"/>
    <property type="evidence" value="ECO:0007669"/>
    <property type="project" value="TreeGrafter"/>
</dbReference>
<keyword evidence="5" id="KW-0539">Nucleus</keyword>
<keyword evidence="8" id="KW-1185">Reference proteome</keyword>
<dbReference type="GO" id="GO:0005634">
    <property type="term" value="C:nucleus"/>
    <property type="evidence" value="ECO:0007669"/>
    <property type="project" value="UniProtKB-SubCell"/>
</dbReference>
<dbReference type="InterPro" id="IPR001138">
    <property type="entry name" value="Zn2Cys6_DnaBD"/>
</dbReference>
<comment type="caution">
    <text evidence="7">The sequence shown here is derived from an EMBL/GenBank/DDBJ whole genome shotgun (WGS) entry which is preliminary data.</text>
</comment>
<dbReference type="PANTHER" id="PTHR37534:SF43">
    <property type="entry name" value="FINGER DOMAIN PROTEIN, PUTATIVE (AFU_ORTHOLOGUE AFUA_1G01850)-RELATED"/>
    <property type="match status" value="1"/>
</dbReference>
<evidence type="ECO:0000313" key="8">
    <source>
        <dbReference type="Proteomes" id="UP000234474"/>
    </source>
</evidence>
<organism evidence="7 8">
    <name type="scientific">Aspergillus novofumigatus (strain IBT 16806)</name>
    <dbReference type="NCBI Taxonomy" id="1392255"/>
    <lineage>
        <taxon>Eukaryota</taxon>
        <taxon>Fungi</taxon>
        <taxon>Dikarya</taxon>
        <taxon>Ascomycota</taxon>
        <taxon>Pezizomycotina</taxon>
        <taxon>Eurotiomycetes</taxon>
        <taxon>Eurotiomycetidae</taxon>
        <taxon>Eurotiales</taxon>
        <taxon>Aspergillaceae</taxon>
        <taxon>Aspergillus</taxon>
        <taxon>Aspergillus subgen. Fumigati</taxon>
    </lineage>
</organism>
<dbReference type="GeneID" id="36538219"/>
<dbReference type="InterPro" id="IPR036864">
    <property type="entry name" value="Zn2-C6_fun-type_DNA-bd_sf"/>
</dbReference>
<comment type="subcellular location">
    <subcellularLocation>
        <location evidence="1">Nucleus</location>
    </subcellularLocation>
</comment>
<keyword evidence="3" id="KW-0238">DNA-binding</keyword>
<evidence type="ECO:0000256" key="4">
    <source>
        <dbReference type="ARBA" id="ARBA00023163"/>
    </source>
</evidence>
<dbReference type="PROSITE" id="PS50048">
    <property type="entry name" value="ZN2_CY6_FUNGAL_2"/>
    <property type="match status" value="1"/>
</dbReference>